<organism evidence="2 3">
    <name type="scientific">Eumeta variegata</name>
    <name type="common">Bagworm moth</name>
    <name type="synonym">Eumeta japonica</name>
    <dbReference type="NCBI Taxonomy" id="151549"/>
    <lineage>
        <taxon>Eukaryota</taxon>
        <taxon>Metazoa</taxon>
        <taxon>Ecdysozoa</taxon>
        <taxon>Arthropoda</taxon>
        <taxon>Hexapoda</taxon>
        <taxon>Insecta</taxon>
        <taxon>Pterygota</taxon>
        <taxon>Neoptera</taxon>
        <taxon>Endopterygota</taxon>
        <taxon>Lepidoptera</taxon>
        <taxon>Glossata</taxon>
        <taxon>Ditrysia</taxon>
        <taxon>Tineoidea</taxon>
        <taxon>Psychidae</taxon>
        <taxon>Oiketicinae</taxon>
        <taxon>Eumeta</taxon>
    </lineage>
</organism>
<feature type="region of interest" description="Disordered" evidence="1">
    <location>
        <begin position="38"/>
        <end position="113"/>
    </location>
</feature>
<protein>
    <submittedName>
        <fullName evidence="2">Uncharacterized protein</fullName>
    </submittedName>
</protein>
<feature type="compositionally biased region" description="Polar residues" evidence="1">
    <location>
        <begin position="60"/>
        <end position="76"/>
    </location>
</feature>
<dbReference type="EMBL" id="BGZK01000058">
    <property type="protein sequence ID" value="GBP13620.1"/>
    <property type="molecule type" value="Genomic_DNA"/>
</dbReference>
<dbReference type="Proteomes" id="UP000299102">
    <property type="component" value="Unassembled WGS sequence"/>
</dbReference>
<evidence type="ECO:0000313" key="3">
    <source>
        <dbReference type="Proteomes" id="UP000299102"/>
    </source>
</evidence>
<accession>A0A4C1TJ47</accession>
<comment type="caution">
    <text evidence="2">The sequence shown here is derived from an EMBL/GenBank/DDBJ whole genome shotgun (WGS) entry which is preliminary data.</text>
</comment>
<reference evidence="2 3" key="1">
    <citation type="journal article" date="2019" name="Commun. Biol.">
        <title>The bagworm genome reveals a unique fibroin gene that provides high tensile strength.</title>
        <authorList>
            <person name="Kono N."/>
            <person name="Nakamura H."/>
            <person name="Ohtoshi R."/>
            <person name="Tomita M."/>
            <person name="Numata K."/>
            <person name="Arakawa K."/>
        </authorList>
    </citation>
    <scope>NUCLEOTIDE SEQUENCE [LARGE SCALE GENOMIC DNA]</scope>
</reference>
<dbReference type="AlphaFoldDB" id="A0A4C1TJ47"/>
<sequence>MRATSVGPDGRCLKQFRTKCFKMALHGDDGCAKTEYIGSSIPRGRNRNRDWAAPDDSAIGNRTTLRIESGTGQRSGTGRELESRTELDRDRVRGENQNRERDSDRNSERERDQTRCVSVWKTESFATRERGRKLVNEWICSQEITWIKASKEGAVASRGFVTASNVLIEPNQTCNRIR</sequence>
<feature type="compositionally biased region" description="Basic and acidic residues" evidence="1">
    <location>
        <begin position="77"/>
        <end position="113"/>
    </location>
</feature>
<keyword evidence="3" id="KW-1185">Reference proteome</keyword>
<proteinExistence type="predicted"/>
<gene>
    <name evidence="2" type="ORF">EVAR_6958_1</name>
</gene>
<evidence type="ECO:0000313" key="2">
    <source>
        <dbReference type="EMBL" id="GBP13620.1"/>
    </source>
</evidence>
<name>A0A4C1TJ47_EUMVA</name>
<evidence type="ECO:0000256" key="1">
    <source>
        <dbReference type="SAM" id="MobiDB-lite"/>
    </source>
</evidence>